<sequence>MKFLKTKTSWSNAEFILIKLCMASIYIFIGSYFHDFFKNYYAPLLIVFSITVIWFVYEWLKKMKSKNDKHTADML</sequence>
<feature type="transmembrane region" description="Helical" evidence="1">
    <location>
        <begin position="40"/>
        <end position="60"/>
    </location>
</feature>
<dbReference type="EMBL" id="MLFK01000001">
    <property type="protein sequence ID" value="OIV43952.1"/>
    <property type="molecule type" value="Genomic_DNA"/>
</dbReference>
<feature type="transmembrane region" description="Helical" evidence="1">
    <location>
        <begin position="12"/>
        <end position="34"/>
    </location>
</feature>
<keyword evidence="3" id="KW-1185">Reference proteome</keyword>
<keyword evidence="1" id="KW-0472">Membrane</keyword>
<proteinExistence type="predicted"/>
<dbReference type="Proteomes" id="UP000182826">
    <property type="component" value="Unassembled WGS sequence"/>
</dbReference>
<protein>
    <submittedName>
        <fullName evidence="2">Uncharacterized protein</fullName>
    </submittedName>
</protein>
<organism evidence="2 3">
    <name type="scientific">Flavobacterium johnsoniae</name>
    <name type="common">Cytophaga johnsonae</name>
    <dbReference type="NCBI Taxonomy" id="986"/>
    <lineage>
        <taxon>Bacteria</taxon>
        <taxon>Pseudomonadati</taxon>
        <taxon>Bacteroidota</taxon>
        <taxon>Flavobacteriia</taxon>
        <taxon>Flavobacteriales</taxon>
        <taxon>Flavobacteriaceae</taxon>
        <taxon>Flavobacterium</taxon>
    </lineage>
</organism>
<dbReference type="RefSeq" id="WP_071634955.1">
    <property type="nucleotide sequence ID" value="NZ_MLFK01000001.1"/>
</dbReference>
<dbReference type="OrthoDB" id="964284at2"/>
<name>A0A1J7CR19_FLAJO</name>
<evidence type="ECO:0000256" key="1">
    <source>
        <dbReference type="SAM" id="Phobius"/>
    </source>
</evidence>
<reference evidence="2 3" key="1">
    <citation type="submission" date="2016-10" db="EMBL/GenBank/DDBJ databases">
        <title>Draft Genome Sequence of Rhizobacteria Flavobacterium johnsoniae CI04.</title>
        <authorList>
            <person name="Bravo J.I."/>
            <person name="Lozano G.L."/>
            <person name="Handelsman J."/>
        </authorList>
    </citation>
    <scope>NUCLEOTIDE SEQUENCE [LARGE SCALE GENOMIC DNA]</scope>
    <source>
        <strain evidence="2 3">CI04</strain>
    </source>
</reference>
<gene>
    <name evidence="2" type="ORF">BKM63_01765</name>
</gene>
<dbReference type="AlphaFoldDB" id="A0A1J7CR19"/>
<keyword evidence="1" id="KW-0812">Transmembrane</keyword>
<accession>A0A1J7CR19</accession>
<keyword evidence="1" id="KW-1133">Transmembrane helix</keyword>
<evidence type="ECO:0000313" key="3">
    <source>
        <dbReference type="Proteomes" id="UP000182826"/>
    </source>
</evidence>
<evidence type="ECO:0000313" key="2">
    <source>
        <dbReference type="EMBL" id="OIV43952.1"/>
    </source>
</evidence>
<comment type="caution">
    <text evidence="2">The sequence shown here is derived from an EMBL/GenBank/DDBJ whole genome shotgun (WGS) entry which is preliminary data.</text>
</comment>